<sequence length="234" mass="25456">MSIIEKTTEALIGKYWPLVCATALDATALIQSPRSFFKTMKGRSAFCPNAWFFGIFVAVGLGVISLPALRLAGVEPTYELAAVMTFINWLLILIYGICFAVAAQFLRSKQSLMVTINTFFFLSAYLVVLKIVEGPALGARFAGMLETCITLDYSQAVTAAIKKSQTYISANEHVGWGYLAFTGLMAWALKVLHDFGWIRALIATVIGMGLLSTVLAKLQEPIIAQMVCAYGQGS</sequence>
<protein>
    <recommendedName>
        <fullName evidence="4">Yip1 domain-containing protein</fullName>
    </recommendedName>
</protein>
<dbReference type="EMBL" id="LT629777">
    <property type="protein sequence ID" value="SDT01921.1"/>
    <property type="molecule type" value="Genomic_DNA"/>
</dbReference>
<keyword evidence="1" id="KW-1133">Transmembrane helix</keyword>
<proteinExistence type="predicted"/>
<evidence type="ECO:0008006" key="4">
    <source>
        <dbReference type="Google" id="ProtNLM"/>
    </source>
</evidence>
<keyword evidence="1" id="KW-0812">Transmembrane</keyword>
<evidence type="ECO:0000256" key="1">
    <source>
        <dbReference type="SAM" id="Phobius"/>
    </source>
</evidence>
<feature type="transmembrane region" description="Helical" evidence="1">
    <location>
        <begin position="81"/>
        <end position="106"/>
    </location>
</feature>
<reference evidence="3" key="1">
    <citation type="submission" date="2016-10" db="EMBL/GenBank/DDBJ databases">
        <authorList>
            <person name="Varghese N."/>
            <person name="Submissions S."/>
        </authorList>
    </citation>
    <scope>NUCLEOTIDE SEQUENCE [LARGE SCALE GENOMIC DNA]</scope>
    <source>
        <strain evidence="3">ATCC 23835</strain>
    </source>
</reference>
<accession>A0A1H1WYS9</accession>
<feature type="transmembrane region" description="Helical" evidence="1">
    <location>
        <begin position="195"/>
        <end position="216"/>
    </location>
</feature>
<keyword evidence="3" id="KW-1185">Reference proteome</keyword>
<evidence type="ECO:0000313" key="3">
    <source>
        <dbReference type="Proteomes" id="UP000199524"/>
    </source>
</evidence>
<organism evidence="2 3">
    <name type="scientific">Pseudomonas asplenii</name>
    <dbReference type="NCBI Taxonomy" id="53407"/>
    <lineage>
        <taxon>Bacteria</taxon>
        <taxon>Pseudomonadati</taxon>
        <taxon>Pseudomonadota</taxon>
        <taxon>Gammaproteobacteria</taxon>
        <taxon>Pseudomonadales</taxon>
        <taxon>Pseudomonadaceae</taxon>
        <taxon>Pseudomonas</taxon>
    </lineage>
</organism>
<dbReference type="RefSeq" id="WP_090207190.1">
    <property type="nucleotide sequence ID" value="NZ_LT629777.1"/>
</dbReference>
<dbReference type="GeneID" id="300208575"/>
<dbReference type="AlphaFoldDB" id="A0A1H1WYS9"/>
<dbReference type="Proteomes" id="UP000199524">
    <property type="component" value="Chromosome I"/>
</dbReference>
<name>A0A1H1WYS9_9PSED</name>
<gene>
    <name evidence="2" type="ORF">SAMN05216598_3642</name>
</gene>
<keyword evidence="1" id="KW-0472">Membrane</keyword>
<feature type="transmembrane region" description="Helical" evidence="1">
    <location>
        <begin position="112"/>
        <end position="132"/>
    </location>
</feature>
<feature type="transmembrane region" description="Helical" evidence="1">
    <location>
        <begin position="50"/>
        <end position="69"/>
    </location>
</feature>
<evidence type="ECO:0000313" key="2">
    <source>
        <dbReference type="EMBL" id="SDT01921.1"/>
    </source>
</evidence>